<accession>A0AAD2DI39</accession>
<sequence length="428" mass="47831">MDLELLKKGLDYTKRKKKWILVFGALGFTSYRIYNSPSVVKKRKRLLKLLGALVSVAEMVSDSAETIGIISNDFKEFIQSDSNRIPNSLKQISKITRSDEFSHSVNSITKALTVGILRGYKSEAMQNDASVSESSGFSERVMNKLFSDSGSGFASVVVGSFARNLVMAFYSDRQHKTGSNLDGFVNLDNLSMEPDYQSISRWIEVANEDKCRELIGYCIQLFVSTAVSVYLEKTMHINTYDEIFSGLTNPKHESEVKDTLVTVCNGAIETLIQTSHQVWTKSSFTDSNLSPPYWKVDFGDSFPGDDKVEKGTKIISTTIKARKLIDDQNQDGGWRSKISSTLAVPSNRKFVLDMTGKVTFETVRSFLEILLEKLSECTKRSVDVVHQEVVDRGINTMRYVSGKSSTVATVCLTLCLHILNGPWILAPY</sequence>
<evidence type="ECO:0000313" key="2">
    <source>
        <dbReference type="Proteomes" id="UP000834106"/>
    </source>
</evidence>
<evidence type="ECO:0000313" key="1">
    <source>
        <dbReference type="EMBL" id="CAI9752923.1"/>
    </source>
</evidence>
<evidence type="ECO:0008006" key="3">
    <source>
        <dbReference type="Google" id="ProtNLM"/>
    </source>
</evidence>
<dbReference type="PANTHER" id="PTHR21477">
    <property type="entry name" value="ZGC:172139"/>
    <property type="match status" value="1"/>
</dbReference>
<name>A0AAD2DI39_9LAMI</name>
<proteinExistence type="predicted"/>
<dbReference type="InterPro" id="IPR019141">
    <property type="entry name" value="DUF2045"/>
</dbReference>
<dbReference type="Proteomes" id="UP000834106">
    <property type="component" value="Chromosome 1"/>
</dbReference>
<dbReference type="PANTHER" id="PTHR21477:SF12">
    <property type="entry name" value="PROTEIN PHLOEM PROTEIN 2-LIKE A10"/>
    <property type="match status" value="1"/>
</dbReference>
<reference evidence="1" key="1">
    <citation type="submission" date="2023-05" db="EMBL/GenBank/DDBJ databases">
        <authorList>
            <person name="Huff M."/>
        </authorList>
    </citation>
    <scope>NUCLEOTIDE SEQUENCE</scope>
</reference>
<keyword evidence="2" id="KW-1185">Reference proteome</keyword>
<organism evidence="1 2">
    <name type="scientific">Fraxinus pennsylvanica</name>
    <dbReference type="NCBI Taxonomy" id="56036"/>
    <lineage>
        <taxon>Eukaryota</taxon>
        <taxon>Viridiplantae</taxon>
        <taxon>Streptophyta</taxon>
        <taxon>Embryophyta</taxon>
        <taxon>Tracheophyta</taxon>
        <taxon>Spermatophyta</taxon>
        <taxon>Magnoliopsida</taxon>
        <taxon>eudicotyledons</taxon>
        <taxon>Gunneridae</taxon>
        <taxon>Pentapetalae</taxon>
        <taxon>asterids</taxon>
        <taxon>lamiids</taxon>
        <taxon>Lamiales</taxon>
        <taxon>Oleaceae</taxon>
        <taxon>Oleeae</taxon>
        <taxon>Fraxinus</taxon>
    </lineage>
</organism>
<protein>
    <recommendedName>
        <fullName evidence="3">Protein PHLOEM PROTEIN 2-LIKE A10</fullName>
    </recommendedName>
</protein>
<dbReference type="EMBL" id="OU503036">
    <property type="protein sequence ID" value="CAI9752923.1"/>
    <property type="molecule type" value="Genomic_DNA"/>
</dbReference>
<gene>
    <name evidence="1" type="ORF">FPE_LOCUS354</name>
</gene>
<dbReference type="AlphaFoldDB" id="A0AAD2DI39"/>